<accession>A0ABY8F4Y2</accession>
<dbReference type="Gene3D" id="3.40.30.10">
    <property type="entry name" value="Glutaredoxin"/>
    <property type="match status" value="1"/>
</dbReference>
<feature type="domain" description="GST C-terminal" evidence="2">
    <location>
        <begin position="89"/>
        <end position="233"/>
    </location>
</feature>
<dbReference type="PROSITE" id="PS50404">
    <property type="entry name" value="GST_NTER"/>
    <property type="match status" value="1"/>
</dbReference>
<evidence type="ECO:0000313" key="4">
    <source>
        <dbReference type="Proteomes" id="UP001209803"/>
    </source>
</evidence>
<gene>
    <name evidence="3" type="ORF">K1718_00235</name>
</gene>
<dbReference type="CDD" id="cd00299">
    <property type="entry name" value="GST_C_family"/>
    <property type="match status" value="1"/>
</dbReference>
<sequence length="233" mass="26005">MPNNHVLHLNNGAPEGWQVLLGFAFKRLPWEGAFVGNFLGDNLPVEVLDLSPRGTMPVLQADGHVIRGAIPILAWLDRKYPEIPLFGATADGAALIWDLTIGFAKNLGEACTKTVHPFLKQSTSAHEMLWGGPDALTYRIALDDLFQELTQLETLLTDYSHLTGPNPTAVDAVVFPELAMLDLSVVMNPEDMNEIGLSNWRSKFPRLSEWEERLRTLPSVERTYPPNWIAHRS</sequence>
<dbReference type="Pfam" id="PF13410">
    <property type="entry name" value="GST_C_2"/>
    <property type="match status" value="1"/>
</dbReference>
<reference evidence="3 4" key="1">
    <citation type="submission" date="2023-03" db="EMBL/GenBank/DDBJ databases">
        <title>Roseibium porphyridii sp. nov. and Roseibium rhodosorbium sp. nov. isolated from marine algae, Porphyridium cruentum and Rhodosorus marinus, respectively.</title>
        <authorList>
            <person name="Lee M.W."/>
            <person name="Choi B.J."/>
            <person name="Lee J.K."/>
            <person name="Choi D.G."/>
            <person name="Baek J.H."/>
            <person name="Bayburt H."/>
            <person name="Kim J.M."/>
            <person name="Han D.M."/>
            <person name="Kim K.H."/>
            <person name="Jeon C.O."/>
        </authorList>
    </citation>
    <scope>NUCLEOTIDE SEQUENCE [LARGE SCALE GENOMIC DNA]</scope>
    <source>
        <strain evidence="3 4">KMA01</strain>
    </source>
</reference>
<dbReference type="EMBL" id="CP120863">
    <property type="protein sequence ID" value="WFE89824.1"/>
    <property type="molecule type" value="Genomic_DNA"/>
</dbReference>
<dbReference type="RefSeq" id="WP_265680149.1">
    <property type="nucleotide sequence ID" value="NZ_CP120863.1"/>
</dbReference>
<organism evidence="3 4">
    <name type="scientific">Roseibium porphyridii</name>
    <dbReference type="NCBI Taxonomy" id="2866279"/>
    <lineage>
        <taxon>Bacteria</taxon>
        <taxon>Pseudomonadati</taxon>
        <taxon>Pseudomonadota</taxon>
        <taxon>Alphaproteobacteria</taxon>
        <taxon>Hyphomicrobiales</taxon>
        <taxon>Stappiaceae</taxon>
        <taxon>Roseibium</taxon>
    </lineage>
</organism>
<dbReference type="InterPro" id="IPR036282">
    <property type="entry name" value="Glutathione-S-Trfase_C_sf"/>
</dbReference>
<feature type="domain" description="GST N-terminal" evidence="1">
    <location>
        <begin position="3"/>
        <end position="84"/>
    </location>
</feature>
<dbReference type="InterPro" id="IPR036249">
    <property type="entry name" value="Thioredoxin-like_sf"/>
</dbReference>
<dbReference type="Proteomes" id="UP001209803">
    <property type="component" value="Chromosome"/>
</dbReference>
<evidence type="ECO:0000313" key="3">
    <source>
        <dbReference type="EMBL" id="WFE89824.1"/>
    </source>
</evidence>
<name>A0ABY8F4Y2_9HYPH</name>
<dbReference type="SUPFAM" id="SSF47616">
    <property type="entry name" value="GST C-terminal domain-like"/>
    <property type="match status" value="1"/>
</dbReference>
<keyword evidence="4" id="KW-1185">Reference proteome</keyword>
<dbReference type="CDD" id="cd00570">
    <property type="entry name" value="GST_N_family"/>
    <property type="match status" value="1"/>
</dbReference>
<proteinExistence type="predicted"/>
<dbReference type="SUPFAM" id="SSF52833">
    <property type="entry name" value="Thioredoxin-like"/>
    <property type="match status" value="1"/>
</dbReference>
<dbReference type="Pfam" id="PF13409">
    <property type="entry name" value="GST_N_2"/>
    <property type="match status" value="1"/>
</dbReference>
<dbReference type="InterPro" id="IPR010987">
    <property type="entry name" value="Glutathione-S-Trfase_C-like"/>
</dbReference>
<dbReference type="InterPro" id="IPR004045">
    <property type="entry name" value="Glutathione_S-Trfase_N"/>
</dbReference>
<evidence type="ECO:0000259" key="1">
    <source>
        <dbReference type="PROSITE" id="PS50404"/>
    </source>
</evidence>
<dbReference type="PROSITE" id="PS50405">
    <property type="entry name" value="GST_CTER"/>
    <property type="match status" value="1"/>
</dbReference>
<dbReference type="Gene3D" id="1.20.1050.10">
    <property type="match status" value="1"/>
</dbReference>
<evidence type="ECO:0000259" key="2">
    <source>
        <dbReference type="PROSITE" id="PS50405"/>
    </source>
</evidence>
<protein>
    <submittedName>
        <fullName evidence="3">Glutathione S-transferase family protein</fullName>
    </submittedName>
</protein>